<gene>
    <name evidence="2" type="ORF">N7539_007782</name>
</gene>
<dbReference type="AlphaFoldDB" id="A0A9X0BNA1"/>
<protein>
    <submittedName>
        <fullName evidence="2">Uncharacterized protein</fullName>
    </submittedName>
</protein>
<comment type="caution">
    <text evidence="2">The sequence shown here is derived from an EMBL/GenBank/DDBJ whole genome shotgun (WGS) entry which is preliminary data.</text>
</comment>
<dbReference type="RefSeq" id="XP_056787248.1">
    <property type="nucleotide sequence ID" value="XM_056937383.1"/>
</dbReference>
<sequence length="90" mass="9922">MAIEHASAKVFTQPFPVPTRQGTRPNRQDHQNPVVGSPRNWSPSPQVDGRIGPEQGKVANKPGYRPNLGPIKSDRRPELFSSLETLGIQV</sequence>
<keyword evidence="3" id="KW-1185">Reference proteome</keyword>
<dbReference type="Proteomes" id="UP001148312">
    <property type="component" value="Unassembled WGS sequence"/>
</dbReference>
<proteinExistence type="predicted"/>
<organism evidence="2 3">
    <name type="scientific">Penicillium diatomitis</name>
    <dbReference type="NCBI Taxonomy" id="2819901"/>
    <lineage>
        <taxon>Eukaryota</taxon>
        <taxon>Fungi</taxon>
        <taxon>Dikarya</taxon>
        <taxon>Ascomycota</taxon>
        <taxon>Pezizomycotina</taxon>
        <taxon>Eurotiomycetes</taxon>
        <taxon>Eurotiomycetidae</taxon>
        <taxon>Eurotiales</taxon>
        <taxon>Aspergillaceae</taxon>
        <taxon>Penicillium</taxon>
    </lineage>
</organism>
<evidence type="ECO:0000256" key="1">
    <source>
        <dbReference type="SAM" id="MobiDB-lite"/>
    </source>
</evidence>
<dbReference type="EMBL" id="JAPWDQ010000011">
    <property type="protein sequence ID" value="KAJ5475495.1"/>
    <property type="molecule type" value="Genomic_DNA"/>
</dbReference>
<evidence type="ECO:0000313" key="2">
    <source>
        <dbReference type="EMBL" id="KAJ5475495.1"/>
    </source>
</evidence>
<evidence type="ECO:0000313" key="3">
    <source>
        <dbReference type="Proteomes" id="UP001148312"/>
    </source>
</evidence>
<reference evidence="2" key="1">
    <citation type="submission" date="2022-12" db="EMBL/GenBank/DDBJ databases">
        <authorList>
            <person name="Petersen C."/>
        </authorList>
    </citation>
    <scope>NUCLEOTIDE SEQUENCE</scope>
    <source>
        <strain evidence="2">IBT 30728</strain>
    </source>
</reference>
<accession>A0A9X0BNA1</accession>
<reference evidence="2" key="2">
    <citation type="journal article" date="2023" name="IMA Fungus">
        <title>Comparative genomic study of the Penicillium genus elucidates a diverse pangenome and 15 lateral gene transfer events.</title>
        <authorList>
            <person name="Petersen C."/>
            <person name="Sorensen T."/>
            <person name="Nielsen M.R."/>
            <person name="Sondergaard T.E."/>
            <person name="Sorensen J.L."/>
            <person name="Fitzpatrick D.A."/>
            <person name="Frisvad J.C."/>
            <person name="Nielsen K.L."/>
        </authorList>
    </citation>
    <scope>NUCLEOTIDE SEQUENCE</scope>
    <source>
        <strain evidence="2">IBT 30728</strain>
    </source>
</reference>
<name>A0A9X0BNA1_9EURO</name>
<feature type="region of interest" description="Disordered" evidence="1">
    <location>
        <begin position="1"/>
        <end position="76"/>
    </location>
</feature>
<dbReference type="GeneID" id="81627632"/>